<dbReference type="InterPro" id="IPR041698">
    <property type="entry name" value="Methyltransf_25"/>
</dbReference>
<dbReference type="GO" id="GO:0008168">
    <property type="term" value="F:methyltransferase activity"/>
    <property type="evidence" value="ECO:0007669"/>
    <property type="project" value="UniProtKB-KW"/>
</dbReference>
<proteinExistence type="predicted"/>
<dbReference type="EMBL" id="JAZEWV010000035">
    <property type="protein sequence ID" value="MEE4545830.1"/>
    <property type="molecule type" value="Genomic_DNA"/>
</dbReference>
<feature type="domain" description="Methyltransferase" evidence="2">
    <location>
        <begin position="172"/>
        <end position="269"/>
    </location>
</feature>
<organism evidence="3 4">
    <name type="scientific">Actinacidiphila polyblastidii</name>
    <dbReference type="NCBI Taxonomy" id="3110430"/>
    <lineage>
        <taxon>Bacteria</taxon>
        <taxon>Bacillati</taxon>
        <taxon>Actinomycetota</taxon>
        <taxon>Actinomycetes</taxon>
        <taxon>Kitasatosporales</taxon>
        <taxon>Streptomycetaceae</taxon>
        <taxon>Actinacidiphila</taxon>
    </lineage>
</organism>
<evidence type="ECO:0000313" key="3">
    <source>
        <dbReference type="EMBL" id="MEE4545830.1"/>
    </source>
</evidence>
<dbReference type="SUPFAM" id="SSF53335">
    <property type="entry name" value="S-adenosyl-L-methionine-dependent methyltransferases"/>
    <property type="match status" value="1"/>
</dbReference>
<keyword evidence="3" id="KW-0489">Methyltransferase</keyword>
<keyword evidence="3" id="KW-0808">Transferase</keyword>
<dbReference type="Gene3D" id="3.40.50.150">
    <property type="entry name" value="Vaccinia Virus protein VP39"/>
    <property type="match status" value="1"/>
</dbReference>
<dbReference type="Pfam" id="PF13649">
    <property type="entry name" value="Methyltransf_25"/>
    <property type="match status" value="1"/>
</dbReference>
<evidence type="ECO:0000313" key="4">
    <source>
        <dbReference type="Proteomes" id="UP001344658"/>
    </source>
</evidence>
<gene>
    <name evidence="3" type="ORF">V2S66_28160</name>
</gene>
<feature type="region of interest" description="Disordered" evidence="1">
    <location>
        <begin position="1"/>
        <end position="23"/>
    </location>
</feature>
<protein>
    <submittedName>
        <fullName evidence="3">Class I SAM-dependent methyltransferase</fullName>
        <ecNumber evidence="3">2.1.-.-</ecNumber>
    </submittedName>
</protein>
<dbReference type="Proteomes" id="UP001344658">
    <property type="component" value="Unassembled WGS sequence"/>
</dbReference>
<dbReference type="GO" id="GO:0032259">
    <property type="term" value="P:methylation"/>
    <property type="evidence" value="ECO:0007669"/>
    <property type="project" value="UniProtKB-KW"/>
</dbReference>
<dbReference type="RefSeq" id="WP_330799535.1">
    <property type="nucleotide sequence ID" value="NZ_JAZEWV010000035.1"/>
</dbReference>
<evidence type="ECO:0000256" key="1">
    <source>
        <dbReference type="SAM" id="MobiDB-lite"/>
    </source>
</evidence>
<name>A0ABU7PJ69_9ACTN</name>
<reference evidence="3 4" key="1">
    <citation type="submission" date="2023-12" db="EMBL/GenBank/DDBJ databases">
        <title>Streptomyces sp. V4-01.</title>
        <authorList>
            <person name="Somphong A."/>
            <person name="Phongsopitanun W."/>
        </authorList>
    </citation>
    <scope>NUCLEOTIDE SEQUENCE [LARGE SCALE GENOMIC DNA]</scope>
    <source>
        <strain evidence="3 4">V4-01</strain>
    </source>
</reference>
<sequence length="337" mass="34208">MPATPDPAHSAHSADSAEPAANPVLPLGENPVAVLEAAVWAMAAIVGTQRQALSEPLADVLRADPQRTAVLESVGLVRRGADGFAVHPALHQADAATASSAVEAKLSSLRQAVAAAAADGAGAPAAGWGAQADEVLLHQGRASAATGRALAAKIVPRLAGCAERLAADGGRILDVGAGVGALALALAEGFPRARVEGIDVLERAVGLGRAELAAADPAVAARVSLHHRDAVEVSEKEAYQLVWLPAPFLSEEALRAALPRLAEALVPGGWLVAGTNSLADDALRRSVGRWTAVRGGGNSFDTARMTVELEALGLTETNTFPTVPGGPVLVAARRPAR</sequence>
<dbReference type="CDD" id="cd02440">
    <property type="entry name" value="AdoMet_MTases"/>
    <property type="match status" value="1"/>
</dbReference>
<dbReference type="EC" id="2.1.-.-" evidence="3"/>
<accession>A0ABU7PJ69</accession>
<feature type="compositionally biased region" description="Low complexity" evidence="1">
    <location>
        <begin position="1"/>
        <end position="21"/>
    </location>
</feature>
<keyword evidence="4" id="KW-1185">Reference proteome</keyword>
<comment type="caution">
    <text evidence="3">The sequence shown here is derived from an EMBL/GenBank/DDBJ whole genome shotgun (WGS) entry which is preliminary data.</text>
</comment>
<evidence type="ECO:0000259" key="2">
    <source>
        <dbReference type="Pfam" id="PF13649"/>
    </source>
</evidence>
<dbReference type="InterPro" id="IPR029063">
    <property type="entry name" value="SAM-dependent_MTases_sf"/>
</dbReference>